<dbReference type="EMBL" id="BLLF01000043">
    <property type="protein sequence ID" value="GFH06522.1"/>
    <property type="molecule type" value="Genomic_DNA"/>
</dbReference>
<accession>A0A699YU25</accession>
<organism evidence="1 2">
    <name type="scientific">Haematococcus lacustris</name>
    <name type="common">Green alga</name>
    <name type="synonym">Haematococcus pluvialis</name>
    <dbReference type="NCBI Taxonomy" id="44745"/>
    <lineage>
        <taxon>Eukaryota</taxon>
        <taxon>Viridiplantae</taxon>
        <taxon>Chlorophyta</taxon>
        <taxon>core chlorophytes</taxon>
        <taxon>Chlorophyceae</taxon>
        <taxon>CS clade</taxon>
        <taxon>Chlamydomonadales</taxon>
        <taxon>Haematococcaceae</taxon>
        <taxon>Haematococcus</taxon>
    </lineage>
</organism>
<dbReference type="AlphaFoldDB" id="A0A699YU25"/>
<comment type="caution">
    <text evidence="1">The sequence shown here is derived from an EMBL/GenBank/DDBJ whole genome shotgun (WGS) entry which is preliminary data.</text>
</comment>
<evidence type="ECO:0000313" key="1">
    <source>
        <dbReference type="EMBL" id="GFH06522.1"/>
    </source>
</evidence>
<gene>
    <name evidence="1" type="ORF">HaLaN_01167</name>
</gene>
<name>A0A699YU25_HAELA</name>
<feature type="non-terminal residue" evidence="1">
    <location>
        <position position="1"/>
    </location>
</feature>
<protein>
    <submittedName>
        <fullName evidence="1">Uncharacterized protein</fullName>
    </submittedName>
</protein>
<proteinExistence type="predicted"/>
<reference evidence="1 2" key="1">
    <citation type="submission" date="2020-02" db="EMBL/GenBank/DDBJ databases">
        <title>Draft genome sequence of Haematococcus lacustris strain NIES-144.</title>
        <authorList>
            <person name="Morimoto D."/>
            <person name="Nakagawa S."/>
            <person name="Yoshida T."/>
            <person name="Sawayama S."/>
        </authorList>
    </citation>
    <scope>NUCLEOTIDE SEQUENCE [LARGE SCALE GENOMIC DNA]</scope>
    <source>
        <strain evidence="1 2">NIES-144</strain>
    </source>
</reference>
<evidence type="ECO:0000313" key="2">
    <source>
        <dbReference type="Proteomes" id="UP000485058"/>
    </source>
</evidence>
<sequence length="38" mass="4247">MVKALAAQESWTEEHCTQVVKGALLTLVNVPRQSSRQH</sequence>
<keyword evidence="2" id="KW-1185">Reference proteome</keyword>
<dbReference type="Proteomes" id="UP000485058">
    <property type="component" value="Unassembled WGS sequence"/>
</dbReference>